<dbReference type="NCBIfam" id="TIGR03998">
    <property type="entry name" value="thiol_BshC"/>
    <property type="match status" value="1"/>
</dbReference>
<accession>A0A265UQC9</accession>
<feature type="domain" description="Bacillithiol biosynthesis BshC C-terminal coiled-coil" evidence="4">
    <location>
        <begin position="380"/>
        <end position="534"/>
    </location>
</feature>
<evidence type="ECO:0000313" key="6">
    <source>
        <dbReference type="Proteomes" id="UP000216840"/>
    </source>
</evidence>
<evidence type="ECO:0000256" key="2">
    <source>
        <dbReference type="HAMAP-Rule" id="MF_01867"/>
    </source>
</evidence>
<proteinExistence type="inferred from homology"/>
<evidence type="ECO:0000256" key="1">
    <source>
        <dbReference type="ARBA" id="ARBA00022598"/>
    </source>
</evidence>
<evidence type="ECO:0000259" key="4">
    <source>
        <dbReference type="Pfam" id="PF24850"/>
    </source>
</evidence>
<dbReference type="Proteomes" id="UP000216840">
    <property type="component" value="Unassembled WGS sequence"/>
</dbReference>
<dbReference type="PIRSF" id="PIRSF012535">
    <property type="entry name" value="UCP012535"/>
    <property type="match status" value="1"/>
</dbReference>
<dbReference type="OrthoDB" id="9765151at2"/>
<dbReference type="EC" id="6.-.-.-" evidence="2"/>
<dbReference type="InterPro" id="IPR011199">
    <property type="entry name" value="Bacillithiol_biosynth_BshC"/>
</dbReference>
<sequence>MNLNQPTDYLPYRNTGYFSEFICDYLDEKPRLKSLYNRFPLLENFKAQIDEKSKAFNHGGREVLVEVLKEQYLDLPASDVTLDHIDSLKSRNTYTITTGHQLNLFTGPLYFLYKIISVLNLTRQLKATYLDYNFVPIYWMASEDHDFDEINYFNFRGKKIQWNSEQTGPVGHFNTEGLDSVFEILSAEFGVGKNAEQLKDWFKQAYLNHSNLADATRYLANELFGEYGLVVLDSDHKKLKRLFVPQIKKELLEETAFKNVSSTNETLEDLGLKVQVNPREINFFYINEGLRERIILEDKVYKVNNTSMSWNGDELIEHLIEMPERFSPNVIMRPLYQEVILPNLCYIGGGGEMIYWLQLKSSFEAQNVTFPMLLLRNSAVVKTQKQARKLDKLDIRNEDLFLKRNTFINKKVRQISNIDIDFSPQIKHLEEQFKALYKLAEQTDKSFLGAIKAQEVKQIKGLKHLEKRLLKAQKRKLADEISRCTDLQEELFPNGSLQERTTNFSELYLEYGPDLIPQLLNVLQPLKSEFSIIVL</sequence>
<reference evidence="5 6" key="1">
    <citation type="submission" date="2017-05" db="EMBL/GenBank/DDBJ databases">
        <title>The draft genome sequence of Idiomarina salinarum WNB302.</title>
        <authorList>
            <person name="Sun Y."/>
            <person name="Chen B."/>
            <person name="Du Z."/>
        </authorList>
    </citation>
    <scope>NUCLEOTIDE SEQUENCE [LARGE SCALE GENOMIC DNA]</scope>
    <source>
        <strain evidence="5 6">WNB302</strain>
    </source>
</reference>
<comment type="caution">
    <text evidence="5">The sequence shown here is derived from an EMBL/GenBank/DDBJ whole genome shotgun (WGS) entry which is preliminary data.</text>
</comment>
<comment type="similarity">
    <text evidence="2">Belongs to the BshC family.</text>
</comment>
<protein>
    <recommendedName>
        <fullName evidence="2">Putative cysteine ligase BshC</fullName>
        <ecNumber evidence="2">6.-.-.-</ecNumber>
    </recommendedName>
</protein>
<dbReference type="AlphaFoldDB" id="A0A265UQC9"/>
<evidence type="ECO:0000313" key="5">
    <source>
        <dbReference type="EMBL" id="OZV67534.1"/>
    </source>
</evidence>
<dbReference type="EMBL" id="NGJN01000006">
    <property type="protein sequence ID" value="OZV67534.1"/>
    <property type="molecule type" value="Genomic_DNA"/>
</dbReference>
<dbReference type="RefSeq" id="WP_094968831.1">
    <property type="nucleotide sequence ID" value="NZ_NGJN01000006.1"/>
</dbReference>
<keyword evidence="6" id="KW-1185">Reference proteome</keyword>
<dbReference type="GO" id="GO:0016874">
    <property type="term" value="F:ligase activity"/>
    <property type="evidence" value="ECO:0007669"/>
    <property type="project" value="UniProtKB-UniRule"/>
</dbReference>
<keyword evidence="1 2" id="KW-0436">Ligase</keyword>
<dbReference type="InterPro" id="IPR055398">
    <property type="entry name" value="Rossmann-like_BshC"/>
</dbReference>
<organism evidence="5 6">
    <name type="scientific">Winogradskyella aurantia</name>
    <dbReference type="NCBI Taxonomy" id="1915063"/>
    <lineage>
        <taxon>Bacteria</taxon>
        <taxon>Pseudomonadati</taxon>
        <taxon>Bacteroidota</taxon>
        <taxon>Flavobacteriia</taxon>
        <taxon>Flavobacteriales</taxon>
        <taxon>Flavobacteriaceae</taxon>
        <taxon>Winogradskyella</taxon>
    </lineage>
</organism>
<dbReference type="InterPro" id="IPR055399">
    <property type="entry name" value="CC_BshC"/>
</dbReference>
<gene>
    <name evidence="2" type="primary">bshC</name>
    <name evidence="5" type="ORF">CA834_11320</name>
</gene>
<dbReference type="Pfam" id="PF24850">
    <property type="entry name" value="CC_BshC"/>
    <property type="match status" value="1"/>
</dbReference>
<evidence type="ECO:0000259" key="3">
    <source>
        <dbReference type="Pfam" id="PF10079"/>
    </source>
</evidence>
<name>A0A265UQC9_9FLAO</name>
<dbReference type="Pfam" id="PF10079">
    <property type="entry name" value="Rossmann-like_BshC"/>
    <property type="match status" value="1"/>
</dbReference>
<feature type="domain" description="Bacillithiol biosynthesis BshC N-terminal Rossmann-like" evidence="3">
    <location>
        <begin position="8"/>
        <end position="377"/>
    </location>
</feature>
<dbReference type="HAMAP" id="MF_01867">
    <property type="entry name" value="BshC"/>
    <property type="match status" value="1"/>
</dbReference>